<name>A0ABU6RRF3_9FABA</name>
<sequence length="167" mass="19215">MEEWLKKEPNADGRNQKLMKTRGIRTRNGGRVVVNHAKVVAALTKEGVHGGQIWSTRSTLGVTGFMYEPSIPINLSWVREVYANKTKKDQRKIFLRGRKITCSVSTNEKTLGIPKFRGKCRYSKISEAYNNKTLNMDEVLQVMVRKDPHGGRIHVTQLYQLGQRRRF</sequence>
<dbReference type="Proteomes" id="UP001341840">
    <property type="component" value="Unassembled WGS sequence"/>
</dbReference>
<protein>
    <recommendedName>
        <fullName evidence="3">HNH homing endonuclease</fullName>
    </recommendedName>
</protein>
<accession>A0ABU6RRF3</accession>
<comment type="caution">
    <text evidence="1">The sequence shown here is derived from an EMBL/GenBank/DDBJ whole genome shotgun (WGS) entry which is preliminary data.</text>
</comment>
<reference evidence="1 2" key="1">
    <citation type="journal article" date="2023" name="Plants (Basel)">
        <title>Bridging the Gap: Combining Genomics and Transcriptomics Approaches to Understand Stylosanthes scabra, an Orphan Legume from the Brazilian Caatinga.</title>
        <authorList>
            <person name="Ferreira-Neto J.R.C."/>
            <person name="da Silva M.D."/>
            <person name="Binneck E."/>
            <person name="de Melo N.F."/>
            <person name="da Silva R.H."/>
            <person name="de Melo A.L.T.M."/>
            <person name="Pandolfi V."/>
            <person name="Bustamante F.O."/>
            <person name="Brasileiro-Vidal A.C."/>
            <person name="Benko-Iseppon A.M."/>
        </authorList>
    </citation>
    <scope>NUCLEOTIDE SEQUENCE [LARGE SCALE GENOMIC DNA]</scope>
    <source>
        <tissue evidence="1">Leaves</tissue>
    </source>
</reference>
<dbReference type="EMBL" id="JASCZI010031334">
    <property type="protein sequence ID" value="MED6126534.1"/>
    <property type="molecule type" value="Genomic_DNA"/>
</dbReference>
<organism evidence="1 2">
    <name type="scientific">Stylosanthes scabra</name>
    <dbReference type="NCBI Taxonomy" id="79078"/>
    <lineage>
        <taxon>Eukaryota</taxon>
        <taxon>Viridiplantae</taxon>
        <taxon>Streptophyta</taxon>
        <taxon>Embryophyta</taxon>
        <taxon>Tracheophyta</taxon>
        <taxon>Spermatophyta</taxon>
        <taxon>Magnoliopsida</taxon>
        <taxon>eudicotyledons</taxon>
        <taxon>Gunneridae</taxon>
        <taxon>Pentapetalae</taxon>
        <taxon>rosids</taxon>
        <taxon>fabids</taxon>
        <taxon>Fabales</taxon>
        <taxon>Fabaceae</taxon>
        <taxon>Papilionoideae</taxon>
        <taxon>50 kb inversion clade</taxon>
        <taxon>dalbergioids sensu lato</taxon>
        <taxon>Dalbergieae</taxon>
        <taxon>Pterocarpus clade</taxon>
        <taxon>Stylosanthes</taxon>
    </lineage>
</organism>
<evidence type="ECO:0000313" key="1">
    <source>
        <dbReference type="EMBL" id="MED6126534.1"/>
    </source>
</evidence>
<evidence type="ECO:0000313" key="2">
    <source>
        <dbReference type="Proteomes" id="UP001341840"/>
    </source>
</evidence>
<keyword evidence="2" id="KW-1185">Reference proteome</keyword>
<proteinExistence type="predicted"/>
<evidence type="ECO:0008006" key="3">
    <source>
        <dbReference type="Google" id="ProtNLM"/>
    </source>
</evidence>
<gene>
    <name evidence="1" type="ORF">PIB30_079433</name>
</gene>